<dbReference type="PROSITE" id="PS51918">
    <property type="entry name" value="RADICAL_SAM"/>
    <property type="match status" value="1"/>
</dbReference>
<evidence type="ECO:0000259" key="7">
    <source>
        <dbReference type="PROSITE" id="PS51918"/>
    </source>
</evidence>
<evidence type="ECO:0000256" key="6">
    <source>
        <dbReference type="ARBA" id="ARBA00023014"/>
    </source>
</evidence>
<dbReference type="Pfam" id="PF04055">
    <property type="entry name" value="Radical_SAM"/>
    <property type="match status" value="1"/>
</dbReference>
<dbReference type="SMART" id="SM00729">
    <property type="entry name" value="Elp3"/>
    <property type="match status" value="1"/>
</dbReference>
<reference evidence="8 9" key="1">
    <citation type="journal article" date="2010" name="Stand. Genomic Sci.">
        <title>Complete genome sequence of Arcobacter nitrofigilis type strain (CI).</title>
        <authorList>
            <person name="Pati A."/>
            <person name="Gronow S."/>
            <person name="Lapidus A."/>
            <person name="Copeland A."/>
            <person name="Glavina Del Rio T."/>
            <person name="Nolan M."/>
            <person name="Lucas S."/>
            <person name="Tice H."/>
            <person name="Cheng J.F."/>
            <person name="Han C."/>
            <person name="Chertkov O."/>
            <person name="Bruce D."/>
            <person name="Tapia R."/>
            <person name="Goodwin L."/>
            <person name="Pitluck S."/>
            <person name="Liolios K."/>
            <person name="Ivanova N."/>
            <person name="Mavromatis K."/>
            <person name="Chen A."/>
            <person name="Palaniappan K."/>
            <person name="Land M."/>
            <person name="Hauser L."/>
            <person name="Chang Y.J."/>
            <person name="Jeffries C.D."/>
            <person name="Detter J.C."/>
            <person name="Rohde M."/>
            <person name="Goker M."/>
            <person name="Bristow J."/>
            <person name="Eisen J.A."/>
            <person name="Markowitz V."/>
            <person name="Hugenholtz P."/>
            <person name="Klenk H.P."/>
            <person name="Kyrpides N.C."/>
        </authorList>
    </citation>
    <scope>NUCLEOTIDE SEQUENCE [LARGE SCALE GENOMIC DNA]</scope>
    <source>
        <strain evidence="9">ATCC 33309 / DSM 7299 / CCUG 15893 / LMG 7604 / NCTC 12251 / CI</strain>
    </source>
</reference>
<dbReference type="InterPro" id="IPR050377">
    <property type="entry name" value="Radical_SAM_PqqE_MftC-like"/>
</dbReference>
<dbReference type="RefSeq" id="WP_013136730.1">
    <property type="nucleotide sequence ID" value="NC_014166.1"/>
</dbReference>
<keyword evidence="6" id="KW-0411">Iron-sulfur</keyword>
<dbReference type="SUPFAM" id="SSF102114">
    <property type="entry name" value="Radical SAM enzymes"/>
    <property type="match status" value="1"/>
</dbReference>
<dbReference type="Gene3D" id="3.20.20.70">
    <property type="entry name" value="Aldolase class I"/>
    <property type="match status" value="2"/>
</dbReference>
<evidence type="ECO:0000313" key="8">
    <source>
        <dbReference type="EMBL" id="ADG94585.1"/>
    </source>
</evidence>
<evidence type="ECO:0000256" key="1">
    <source>
        <dbReference type="ARBA" id="ARBA00001966"/>
    </source>
</evidence>
<dbReference type="AlphaFoldDB" id="D5V7G5"/>
<dbReference type="KEGG" id="ant:Arnit_2937"/>
<dbReference type="InterPro" id="IPR034391">
    <property type="entry name" value="AdoMet-like_SPASM_containing"/>
</dbReference>
<dbReference type="STRING" id="572480.Arnit_2937"/>
<sequence>MKKITLPNFGLPKALQIEPIQNCNFRCTMCHVSTMDLNKEALNINFLNDLPYMKDAYVRVGASFEPTLHKDFAKIVNILSQKGMKINLTTNGSLLTKKLIEEIKDVPFNRITFSFDTINKQNYENIRINANYNKVLNRFLNFKNSLLSKTTIFNVNSTILKENMEDIMNTVEFFEKEDFNSITLTAAVKRSDDILNDNDFIYPFLKRYKEIIISTLKKSINDKYNISIISPIINENNFYKESEKEICQYILKKTSSSIKKQEYIEILQRGEIEGMPLNCTSPFTFAEIIYTGDVRLCNKFYIGNITNESFENIWFSKEANYVRKKIMENKEICYSCSFYKFCINSKNLDYKSSDNQSDINNKMKEPPIINIKPEKVQTIKNFNIIKWLDIYYAVPSKISEISITTSPKILEENKEITSNIELNILLNNIKKGIK</sequence>
<dbReference type="InterPro" id="IPR006638">
    <property type="entry name" value="Elp3/MiaA/NifB-like_rSAM"/>
</dbReference>
<evidence type="ECO:0000256" key="3">
    <source>
        <dbReference type="ARBA" id="ARBA00022691"/>
    </source>
</evidence>
<dbReference type="PANTHER" id="PTHR11228:SF7">
    <property type="entry name" value="PQQA PEPTIDE CYCLASE"/>
    <property type="match status" value="1"/>
</dbReference>
<evidence type="ECO:0000256" key="2">
    <source>
        <dbReference type="ARBA" id="ARBA00022485"/>
    </source>
</evidence>
<dbReference type="CDD" id="cd01335">
    <property type="entry name" value="Radical_SAM"/>
    <property type="match status" value="1"/>
</dbReference>
<comment type="cofactor">
    <cofactor evidence="1">
        <name>[4Fe-4S] cluster</name>
        <dbReference type="ChEBI" id="CHEBI:49883"/>
    </cofactor>
</comment>
<dbReference type="InterPro" id="IPR023885">
    <property type="entry name" value="4Fe4S-binding_SPASM_dom"/>
</dbReference>
<dbReference type="EMBL" id="CP001999">
    <property type="protein sequence ID" value="ADG94585.1"/>
    <property type="molecule type" value="Genomic_DNA"/>
</dbReference>
<evidence type="ECO:0000256" key="4">
    <source>
        <dbReference type="ARBA" id="ARBA00022723"/>
    </source>
</evidence>
<dbReference type="Proteomes" id="UP000000939">
    <property type="component" value="Chromosome"/>
</dbReference>
<keyword evidence="9" id="KW-1185">Reference proteome</keyword>
<dbReference type="SFLD" id="SFLDG01067">
    <property type="entry name" value="SPASM/twitch_domain_containing"/>
    <property type="match status" value="1"/>
</dbReference>
<evidence type="ECO:0000256" key="5">
    <source>
        <dbReference type="ARBA" id="ARBA00023004"/>
    </source>
</evidence>
<evidence type="ECO:0000313" key="9">
    <source>
        <dbReference type="Proteomes" id="UP000000939"/>
    </source>
</evidence>
<keyword evidence="3" id="KW-0949">S-adenosyl-L-methionine</keyword>
<protein>
    <submittedName>
        <fullName evidence="8">Radical SAM domain protein</fullName>
    </submittedName>
</protein>
<keyword evidence="4" id="KW-0479">Metal-binding</keyword>
<dbReference type="CDD" id="cd21109">
    <property type="entry name" value="SPASM"/>
    <property type="match status" value="1"/>
</dbReference>
<dbReference type="Pfam" id="PF13186">
    <property type="entry name" value="SPASM"/>
    <property type="match status" value="1"/>
</dbReference>
<dbReference type="InterPro" id="IPR058240">
    <property type="entry name" value="rSAM_sf"/>
</dbReference>
<dbReference type="GO" id="GO:0046872">
    <property type="term" value="F:metal ion binding"/>
    <property type="evidence" value="ECO:0007669"/>
    <property type="project" value="UniProtKB-KW"/>
</dbReference>
<dbReference type="eggNOG" id="COG0535">
    <property type="taxonomic scope" value="Bacteria"/>
</dbReference>
<dbReference type="GO" id="GO:0003824">
    <property type="term" value="F:catalytic activity"/>
    <property type="evidence" value="ECO:0007669"/>
    <property type="project" value="InterPro"/>
</dbReference>
<keyword evidence="2" id="KW-0004">4Fe-4S</keyword>
<accession>D5V7G5</accession>
<organism evidence="8 9">
    <name type="scientific">Arcobacter nitrofigilis (strain ATCC 33309 / DSM 7299 / CCUG 15893 / LMG 7604 / NCTC 12251 / CI)</name>
    <name type="common">Campylobacter nitrofigilis</name>
    <dbReference type="NCBI Taxonomy" id="572480"/>
    <lineage>
        <taxon>Bacteria</taxon>
        <taxon>Pseudomonadati</taxon>
        <taxon>Campylobacterota</taxon>
        <taxon>Epsilonproteobacteria</taxon>
        <taxon>Campylobacterales</taxon>
        <taxon>Arcobacteraceae</taxon>
        <taxon>Arcobacter</taxon>
    </lineage>
</organism>
<dbReference type="SFLD" id="SFLDS00029">
    <property type="entry name" value="Radical_SAM"/>
    <property type="match status" value="1"/>
</dbReference>
<dbReference type="GO" id="GO:0051536">
    <property type="term" value="F:iron-sulfur cluster binding"/>
    <property type="evidence" value="ECO:0007669"/>
    <property type="project" value="UniProtKB-KW"/>
</dbReference>
<keyword evidence="5" id="KW-0408">Iron</keyword>
<dbReference type="OrthoDB" id="5288924at2"/>
<proteinExistence type="predicted"/>
<dbReference type="SFLD" id="SFLDG01387">
    <property type="entry name" value="BtrN-like_SPASM_domain_contain"/>
    <property type="match status" value="1"/>
</dbReference>
<feature type="domain" description="Radical SAM core" evidence="7">
    <location>
        <begin position="9"/>
        <end position="221"/>
    </location>
</feature>
<dbReference type="InterPro" id="IPR007197">
    <property type="entry name" value="rSAM"/>
</dbReference>
<dbReference type="PANTHER" id="PTHR11228">
    <property type="entry name" value="RADICAL SAM DOMAIN PROTEIN"/>
    <property type="match status" value="1"/>
</dbReference>
<dbReference type="InterPro" id="IPR013785">
    <property type="entry name" value="Aldolase_TIM"/>
</dbReference>
<gene>
    <name evidence="8" type="ordered locus">Arnit_2937</name>
</gene>
<name>D5V7G5_ARCNC</name>
<dbReference type="HOGENOM" id="CLU_631128_0_0_7"/>